<dbReference type="InterPro" id="IPR027417">
    <property type="entry name" value="P-loop_NTPase"/>
</dbReference>
<dbReference type="GO" id="GO:0005694">
    <property type="term" value="C:chromosome"/>
    <property type="evidence" value="ECO:0007669"/>
    <property type="project" value="TreeGrafter"/>
</dbReference>
<evidence type="ECO:0008006" key="7">
    <source>
        <dbReference type="Google" id="ProtNLM"/>
    </source>
</evidence>
<evidence type="ECO:0000256" key="3">
    <source>
        <dbReference type="ARBA" id="ARBA00023235"/>
    </source>
</evidence>
<keyword evidence="2" id="KW-0238">DNA-binding</keyword>
<dbReference type="EMBL" id="JABBWK010000067">
    <property type="protein sequence ID" value="KAG1895396.1"/>
    <property type="molecule type" value="Genomic_DNA"/>
</dbReference>
<name>A0AAD4DXJ1_9AGAM</name>
<keyword evidence="4" id="KW-0539">Nucleus</keyword>
<comment type="similarity">
    <text evidence="1">Belongs to the helicase family. RecQ subfamily.</text>
</comment>
<reference evidence="5" key="1">
    <citation type="journal article" date="2020" name="New Phytol.">
        <title>Comparative genomics reveals dynamic genome evolution in host specialist ectomycorrhizal fungi.</title>
        <authorList>
            <person name="Lofgren L.A."/>
            <person name="Nguyen N.H."/>
            <person name="Vilgalys R."/>
            <person name="Ruytinx J."/>
            <person name="Liao H.L."/>
            <person name="Branco S."/>
            <person name="Kuo A."/>
            <person name="LaButti K."/>
            <person name="Lipzen A."/>
            <person name="Andreopoulos W."/>
            <person name="Pangilinan J."/>
            <person name="Riley R."/>
            <person name="Hundley H."/>
            <person name="Na H."/>
            <person name="Barry K."/>
            <person name="Grigoriev I.V."/>
            <person name="Stajich J.E."/>
            <person name="Kennedy P.G."/>
        </authorList>
    </citation>
    <scope>NUCLEOTIDE SEQUENCE</scope>
    <source>
        <strain evidence="5">FC203</strain>
    </source>
</reference>
<dbReference type="Proteomes" id="UP001195769">
    <property type="component" value="Unassembled WGS sequence"/>
</dbReference>
<evidence type="ECO:0000256" key="2">
    <source>
        <dbReference type="ARBA" id="ARBA00023125"/>
    </source>
</evidence>
<evidence type="ECO:0000313" key="6">
    <source>
        <dbReference type="Proteomes" id="UP001195769"/>
    </source>
</evidence>
<dbReference type="AlphaFoldDB" id="A0AAD4DXJ1"/>
<comment type="caution">
    <text evidence="5">The sequence shown here is derived from an EMBL/GenBank/DDBJ whole genome shotgun (WGS) entry which is preliminary data.</text>
</comment>
<dbReference type="GO" id="GO:0003677">
    <property type="term" value="F:DNA binding"/>
    <property type="evidence" value="ECO:0007669"/>
    <property type="project" value="UniProtKB-KW"/>
</dbReference>
<dbReference type="GO" id="GO:0000724">
    <property type="term" value="P:double-strand break repair via homologous recombination"/>
    <property type="evidence" value="ECO:0007669"/>
    <property type="project" value="TreeGrafter"/>
</dbReference>
<organism evidence="5 6">
    <name type="scientific">Suillus fuscotomentosus</name>
    <dbReference type="NCBI Taxonomy" id="1912939"/>
    <lineage>
        <taxon>Eukaryota</taxon>
        <taxon>Fungi</taxon>
        <taxon>Dikarya</taxon>
        <taxon>Basidiomycota</taxon>
        <taxon>Agaricomycotina</taxon>
        <taxon>Agaricomycetes</taxon>
        <taxon>Agaricomycetidae</taxon>
        <taxon>Boletales</taxon>
        <taxon>Suillineae</taxon>
        <taxon>Suillaceae</taxon>
        <taxon>Suillus</taxon>
    </lineage>
</organism>
<dbReference type="GO" id="GO:0043138">
    <property type="term" value="F:3'-5' DNA helicase activity"/>
    <property type="evidence" value="ECO:0007669"/>
    <property type="project" value="TreeGrafter"/>
</dbReference>
<accession>A0AAD4DXJ1</accession>
<keyword evidence="6" id="KW-1185">Reference proteome</keyword>
<proteinExistence type="inferred from homology"/>
<sequence>MLNCADTSTPYYAEVVSVLKSIFGLSSFRQNQLEVINAILDGKNVFVVTPTGGEKSLCCQLLAVCKNDRTQ</sequence>
<gene>
    <name evidence="5" type="ORF">F5891DRAFT_960224</name>
</gene>
<evidence type="ECO:0000256" key="1">
    <source>
        <dbReference type="ARBA" id="ARBA00005446"/>
    </source>
</evidence>
<evidence type="ECO:0000256" key="4">
    <source>
        <dbReference type="ARBA" id="ARBA00023242"/>
    </source>
</evidence>
<keyword evidence="3" id="KW-0413">Isomerase</keyword>
<dbReference type="GO" id="GO:0005737">
    <property type="term" value="C:cytoplasm"/>
    <property type="evidence" value="ECO:0007669"/>
    <property type="project" value="TreeGrafter"/>
</dbReference>
<dbReference type="PANTHER" id="PTHR13710:SF153">
    <property type="entry name" value="RECQ-LIKE DNA HELICASE BLM"/>
    <property type="match status" value="1"/>
</dbReference>
<dbReference type="Gene3D" id="3.40.50.300">
    <property type="entry name" value="P-loop containing nucleotide triphosphate hydrolases"/>
    <property type="match status" value="1"/>
</dbReference>
<dbReference type="GO" id="GO:0005634">
    <property type="term" value="C:nucleus"/>
    <property type="evidence" value="ECO:0007669"/>
    <property type="project" value="TreeGrafter"/>
</dbReference>
<dbReference type="RefSeq" id="XP_041220972.1">
    <property type="nucleotide sequence ID" value="XM_041375707.1"/>
</dbReference>
<evidence type="ECO:0000313" key="5">
    <source>
        <dbReference type="EMBL" id="KAG1895396.1"/>
    </source>
</evidence>
<dbReference type="GO" id="GO:0009378">
    <property type="term" value="F:four-way junction helicase activity"/>
    <property type="evidence" value="ECO:0007669"/>
    <property type="project" value="TreeGrafter"/>
</dbReference>
<dbReference type="SUPFAM" id="SSF52540">
    <property type="entry name" value="P-loop containing nucleoside triphosphate hydrolases"/>
    <property type="match status" value="1"/>
</dbReference>
<dbReference type="PANTHER" id="PTHR13710">
    <property type="entry name" value="DNA HELICASE RECQ FAMILY MEMBER"/>
    <property type="match status" value="1"/>
</dbReference>
<protein>
    <recommendedName>
        <fullName evidence="7">DEAD/DEAH box helicase domain-containing protein</fullName>
    </recommendedName>
</protein>
<dbReference type="GeneID" id="64670005"/>